<dbReference type="Pfam" id="PF04592">
    <property type="entry name" value="SelP_N"/>
    <property type="match status" value="1"/>
</dbReference>
<dbReference type="GO" id="GO:0005576">
    <property type="term" value="C:extracellular region"/>
    <property type="evidence" value="ECO:0007669"/>
    <property type="project" value="UniProtKB-SubCell"/>
</dbReference>
<dbReference type="InterPro" id="IPR007671">
    <property type="entry name" value="Selenoprotein-P_N"/>
</dbReference>
<dbReference type="PANTHER" id="PTHR10105:SF2">
    <property type="entry name" value="AGAP003297-PA"/>
    <property type="match status" value="1"/>
</dbReference>
<dbReference type="GO" id="GO:0008430">
    <property type="term" value="F:selenium binding"/>
    <property type="evidence" value="ECO:0007669"/>
    <property type="project" value="InterPro"/>
</dbReference>
<comment type="caution">
    <text evidence="7">The sequence shown here is derived from an EMBL/GenBank/DDBJ whole genome shotgun (WGS) entry which is preliminary data.</text>
</comment>
<reference evidence="7 8" key="1">
    <citation type="submission" date="2020-04" db="EMBL/GenBank/DDBJ databases">
        <authorList>
            <person name="Alioto T."/>
            <person name="Alioto T."/>
            <person name="Gomez Garrido J."/>
        </authorList>
    </citation>
    <scope>NUCLEOTIDE SEQUENCE [LARGE SCALE GENOMIC DNA]</scope>
</reference>
<evidence type="ECO:0000256" key="2">
    <source>
        <dbReference type="ARBA" id="ARBA00022525"/>
    </source>
</evidence>
<protein>
    <recommendedName>
        <fullName evidence="6">Selenoprotein P N-terminal domain-containing protein</fullName>
    </recommendedName>
</protein>
<evidence type="ECO:0000256" key="3">
    <source>
        <dbReference type="ARBA" id="ARBA00022729"/>
    </source>
</evidence>
<evidence type="ECO:0000313" key="8">
    <source>
        <dbReference type="Proteomes" id="UP000494165"/>
    </source>
</evidence>
<dbReference type="GO" id="GO:0001887">
    <property type="term" value="P:selenium compound metabolic process"/>
    <property type="evidence" value="ECO:0007669"/>
    <property type="project" value="TreeGrafter"/>
</dbReference>
<evidence type="ECO:0000313" key="7">
    <source>
        <dbReference type="EMBL" id="CAB3386673.1"/>
    </source>
</evidence>
<keyword evidence="4" id="KW-0712">Selenocysteine</keyword>
<organism evidence="7 8">
    <name type="scientific">Cloeon dipterum</name>
    <dbReference type="NCBI Taxonomy" id="197152"/>
    <lineage>
        <taxon>Eukaryota</taxon>
        <taxon>Metazoa</taxon>
        <taxon>Ecdysozoa</taxon>
        <taxon>Arthropoda</taxon>
        <taxon>Hexapoda</taxon>
        <taxon>Insecta</taxon>
        <taxon>Pterygota</taxon>
        <taxon>Palaeoptera</taxon>
        <taxon>Ephemeroptera</taxon>
        <taxon>Pisciforma</taxon>
        <taxon>Baetidae</taxon>
        <taxon>Cloeon</taxon>
    </lineage>
</organism>
<evidence type="ECO:0000256" key="5">
    <source>
        <dbReference type="ARBA" id="ARBA00023180"/>
    </source>
</evidence>
<dbReference type="InterPro" id="IPR037941">
    <property type="entry name" value="SeP"/>
</dbReference>
<sequence length="196" mass="22129">MCQRQAVKLQNLQLRLEDSAAVEQKPVFIVINEDHPWSKNQFDHLRNLAGRKVITIQGNGRDWASVKGRKDDILIIDKCGRVTFHLSLPWSQLHLAYVKAAILATSKDQPCGTCSQGSELGIKTAPADTVSVDDVLPILQTLTNVTEVKAQSFHSTFCNADLFVPQTNSNEIDTDEREQKKQRQLNWMRPYLGFNL</sequence>
<evidence type="ECO:0000256" key="1">
    <source>
        <dbReference type="ARBA" id="ARBA00004613"/>
    </source>
</evidence>
<comment type="subcellular location">
    <subcellularLocation>
        <location evidence="1">Secreted</location>
    </subcellularLocation>
</comment>
<keyword evidence="2" id="KW-0964">Secreted</keyword>
<dbReference type="PANTHER" id="PTHR10105">
    <property type="entry name" value="SELENOPROTEIN P"/>
    <property type="match status" value="1"/>
</dbReference>
<dbReference type="EMBL" id="CADEPI010000500">
    <property type="protein sequence ID" value="CAB3386673.1"/>
    <property type="molecule type" value="Genomic_DNA"/>
</dbReference>
<accession>A0A8S1E116</accession>
<name>A0A8S1E116_9INSE</name>
<keyword evidence="8" id="KW-1185">Reference proteome</keyword>
<feature type="domain" description="Selenoprotein P N-terminal" evidence="6">
    <location>
        <begin position="2"/>
        <end position="124"/>
    </location>
</feature>
<dbReference type="Proteomes" id="UP000494165">
    <property type="component" value="Unassembled WGS sequence"/>
</dbReference>
<keyword evidence="5" id="KW-0325">Glycoprotein</keyword>
<evidence type="ECO:0000256" key="4">
    <source>
        <dbReference type="ARBA" id="ARBA00022933"/>
    </source>
</evidence>
<gene>
    <name evidence="7" type="ORF">CLODIP_2_CD10202</name>
</gene>
<keyword evidence="3" id="KW-0732">Signal</keyword>
<proteinExistence type="predicted"/>
<dbReference type="AlphaFoldDB" id="A0A8S1E116"/>
<evidence type="ECO:0000259" key="6">
    <source>
        <dbReference type="Pfam" id="PF04592"/>
    </source>
</evidence>
<dbReference type="OrthoDB" id="6134775at2759"/>